<proteinExistence type="predicted"/>
<dbReference type="OrthoDB" id="448280at2759"/>
<organism evidence="1 2">
    <name type="scientific">Crassostrea virginica</name>
    <name type="common">Eastern oyster</name>
    <dbReference type="NCBI Taxonomy" id="6565"/>
    <lineage>
        <taxon>Eukaryota</taxon>
        <taxon>Metazoa</taxon>
        <taxon>Spiralia</taxon>
        <taxon>Lophotrochozoa</taxon>
        <taxon>Mollusca</taxon>
        <taxon>Bivalvia</taxon>
        <taxon>Autobranchia</taxon>
        <taxon>Pteriomorphia</taxon>
        <taxon>Ostreida</taxon>
        <taxon>Ostreoidea</taxon>
        <taxon>Ostreidae</taxon>
        <taxon>Crassostrea</taxon>
    </lineage>
</organism>
<sequence length="107" mass="12488">MSAWVTIIRKAYPSSEMVTPHVSEIFSNRNKKQRYGHVMLRRTLSVRVYLRRESLRERFGLCRGLILSPLSPWIHMSDLCLNGLASIFLSSHFVFDKIITMGIIYNE</sequence>
<accession>A0A8B8DV47</accession>
<dbReference type="AlphaFoldDB" id="A0A8B8DV47"/>
<evidence type="ECO:0000313" key="2">
    <source>
        <dbReference type="RefSeq" id="XP_022330866.1"/>
    </source>
</evidence>
<evidence type="ECO:0000313" key="1">
    <source>
        <dbReference type="Proteomes" id="UP000694844"/>
    </source>
</evidence>
<protein>
    <submittedName>
        <fullName evidence="2">Uncharacterized protein LOC111129076 isoform X3</fullName>
    </submittedName>
</protein>
<reference evidence="2" key="1">
    <citation type="submission" date="2025-08" db="UniProtKB">
        <authorList>
            <consortium name="RefSeq"/>
        </authorList>
    </citation>
    <scope>IDENTIFICATION</scope>
    <source>
        <tissue evidence="2">Whole sample</tissue>
    </source>
</reference>
<name>A0A8B8DV47_CRAVI</name>
<dbReference type="Proteomes" id="UP000694844">
    <property type="component" value="Chromosome 4"/>
</dbReference>
<keyword evidence="1" id="KW-1185">Reference proteome</keyword>
<dbReference type="GeneID" id="111129076"/>
<gene>
    <name evidence="2" type="primary">LOC111129076</name>
</gene>
<dbReference type="RefSeq" id="XP_022330866.1">
    <property type="nucleotide sequence ID" value="XM_022475158.1"/>
</dbReference>